<dbReference type="RefSeq" id="WP_378270682.1">
    <property type="nucleotide sequence ID" value="NZ_JBHUKR010000023.1"/>
</dbReference>
<dbReference type="InterPro" id="IPR028082">
    <property type="entry name" value="Peripla_BP_I"/>
</dbReference>
<sequence length="414" mass="42900">MDTTKTSRSWRSALAAGAVLAVAACGTTGAGGSGSDATPITIMATSAVNSDLASLPQFFDVAKAYAEAVNAEGGINGHPIRITTCDNQASPNPTVTCARQAVTDKAVAVVGFAIVSPAFLKVLSDAKIPWVPGVARSPLEFSDPDSFPVTIGSSSTKIGAIALAAKTGCKTASVITNSNFLTQAEQVRDLAKAQDITIKIVTYPSNATDAAPYAAQLAGSDCLLVGDTSDQFTAQLGVALGQSGQKFRQIIGQGTLTTELVSKNPAAWEGALICGLVTDQTTPPWAKFADAVKRYVTTDQAKHPAQQAQPTWVAMSVIGNTLRDLASQRKELAPAGLQAALNATTSANSDGTGAALDFTKTSPVPGSPRLFASEIAISLVRNGAVEPAFDGKYYTILPFLMGQKNTDPFFQERP</sequence>
<organism evidence="5 6">
    <name type="scientific">Amycolatopsis pigmentata</name>
    <dbReference type="NCBI Taxonomy" id="450801"/>
    <lineage>
        <taxon>Bacteria</taxon>
        <taxon>Bacillati</taxon>
        <taxon>Actinomycetota</taxon>
        <taxon>Actinomycetes</taxon>
        <taxon>Pseudonocardiales</taxon>
        <taxon>Pseudonocardiaceae</taxon>
        <taxon>Amycolatopsis</taxon>
    </lineage>
</organism>
<evidence type="ECO:0000313" key="5">
    <source>
        <dbReference type="EMBL" id="MFD2421871.1"/>
    </source>
</evidence>
<accession>A0ABW5G6R6</accession>
<proteinExistence type="inferred from homology"/>
<name>A0ABW5G6R6_9PSEU</name>
<gene>
    <name evidence="5" type="ORF">ACFSXZ_36640</name>
</gene>
<dbReference type="PANTHER" id="PTHR30483">
    <property type="entry name" value="LEUCINE-SPECIFIC-BINDING PROTEIN"/>
    <property type="match status" value="1"/>
</dbReference>
<dbReference type="SUPFAM" id="SSF53822">
    <property type="entry name" value="Periplasmic binding protein-like I"/>
    <property type="match status" value="1"/>
</dbReference>
<dbReference type="InterPro" id="IPR028081">
    <property type="entry name" value="Leu-bd"/>
</dbReference>
<protein>
    <submittedName>
        <fullName evidence="5">ABC transporter substrate-binding protein</fullName>
    </submittedName>
</protein>
<dbReference type="PANTHER" id="PTHR30483:SF6">
    <property type="entry name" value="PERIPLASMIC BINDING PROTEIN OF ABC TRANSPORTER FOR NATURAL AMINO ACIDS"/>
    <property type="match status" value="1"/>
</dbReference>
<evidence type="ECO:0000256" key="2">
    <source>
        <dbReference type="ARBA" id="ARBA00022729"/>
    </source>
</evidence>
<evidence type="ECO:0000259" key="4">
    <source>
        <dbReference type="Pfam" id="PF13458"/>
    </source>
</evidence>
<dbReference type="Pfam" id="PF13458">
    <property type="entry name" value="Peripla_BP_6"/>
    <property type="match status" value="1"/>
</dbReference>
<comment type="similarity">
    <text evidence="1">Belongs to the leucine-binding protein family.</text>
</comment>
<keyword evidence="6" id="KW-1185">Reference proteome</keyword>
<keyword evidence="2 3" id="KW-0732">Signal</keyword>
<evidence type="ECO:0000256" key="1">
    <source>
        <dbReference type="ARBA" id="ARBA00010062"/>
    </source>
</evidence>
<dbReference type="Gene3D" id="3.40.50.2300">
    <property type="match status" value="2"/>
</dbReference>
<feature type="signal peptide" evidence="3">
    <location>
        <begin position="1"/>
        <end position="23"/>
    </location>
</feature>
<feature type="domain" description="Leucine-binding protein" evidence="4">
    <location>
        <begin position="54"/>
        <end position="348"/>
    </location>
</feature>
<dbReference type="InterPro" id="IPR051010">
    <property type="entry name" value="BCAA_transport"/>
</dbReference>
<comment type="caution">
    <text evidence="5">The sequence shown here is derived from an EMBL/GenBank/DDBJ whole genome shotgun (WGS) entry which is preliminary data.</text>
</comment>
<dbReference type="Proteomes" id="UP001597417">
    <property type="component" value="Unassembled WGS sequence"/>
</dbReference>
<evidence type="ECO:0000256" key="3">
    <source>
        <dbReference type="SAM" id="SignalP"/>
    </source>
</evidence>
<feature type="chain" id="PRO_5045733420" evidence="3">
    <location>
        <begin position="24"/>
        <end position="414"/>
    </location>
</feature>
<reference evidence="6" key="1">
    <citation type="journal article" date="2019" name="Int. J. Syst. Evol. Microbiol.">
        <title>The Global Catalogue of Microorganisms (GCM) 10K type strain sequencing project: providing services to taxonomists for standard genome sequencing and annotation.</title>
        <authorList>
            <consortium name="The Broad Institute Genomics Platform"/>
            <consortium name="The Broad Institute Genome Sequencing Center for Infectious Disease"/>
            <person name="Wu L."/>
            <person name="Ma J."/>
        </authorList>
    </citation>
    <scope>NUCLEOTIDE SEQUENCE [LARGE SCALE GENOMIC DNA]</scope>
    <source>
        <strain evidence="6">CGMCC 4.7645</strain>
    </source>
</reference>
<dbReference type="PROSITE" id="PS51257">
    <property type="entry name" value="PROKAR_LIPOPROTEIN"/>
    <property type="match status" value="1"/>
</dbReference>
<evidence type="ECO:0000313" key="6">
    <source>
        <dbReference type="Proteomes" id="UP001597417"/>
    </source>
</evidence>
<dbReference type="EMBL" id="JBHUKR010000023">
    <property type="protein sequence ID" value="MFD2421871.1"/>
    <property type="molecule type" value="Genomic_DNA"/>
</dbReference>